<dbReference type="OrthoDB" id="9797568at2"/>
<dbReference type="EMBL" id="FOOE01000002">
    <property type="protein sequence ID" value="SFF55947.1"/>
    <property type="molecule type" value="Genomic_DNA"/>
</dbReference>
<dbReference type="Pfam" id="PF01865">
    <property type="entry name" value="PhoU_div"/>
    <property type="match status" value="1"/>
</dbReference>
<dbReference type="eggNOG" id="COG1392">
    <property type="taxonomic scope" value="Bacteria"/>
</dbReference>
<dbReference type="STRING" id="1529.SAMN04487885_102248"/>
<dbReference type="InterPro" id="IPR052912">
    <property type="entry name" value="UPF0111_domain"/>
</dbReference>
<dbReference type="Gene3D" id="1.20.58.220">
    <property type="entry name" value="Phosphate transport system protein phou homolog 2, domain 2"/>
    <property type="match status" value="1"/>
</dbReference>
<accession>A0A1I2JS59</accession>
<dbReference type="RefSeq" id="WP_027639777.1">
    <property type="nucleotide sequence ID" value="NZ_BAAACD010000042.1"/>
</dbReference>
<gene>
    <name evidence="2" type="ORF">SAMN04487885_102248</name>
</gene>
<evidence type="ECO:0000313" key="2">
    <source>
        <dbReference type="EMBL" id="SFF55947.1"/>
    </source>
</evidence>
<dbReference type="Proteomes" id="UP000182135">
    <property type="component" value="Unassembled WGS sequence"/>
</dbReference>
<organism evidence="2 3">
    <name type="scientific">Clostridium cadaveris</name>
    <dbReference type="NCBI Taxonomy" id="1529"/>
    <lineage>
        <taxon>Bacteria</taxon>
        <taxon>Bacillati</taxon>
        <taxon>Bacillota</taxon>
        <taxon>Clostridia</taxon>
        <taxon>Eubacteriales</taxon>
        <taxon>Clostridiaceae</taxon>
        <taxon>Clostridium</taxon>
    </lineage>
</organism>
<reference evidence="2 3" key="1">
    <citation type="submission" date="2016-10" db="EMBL/GenBank/DDBJ databases">
        <authorList>
            <person name="de Groot N.N."/>
        </authorList>
    </citation>
    <scope>NUCLEOTIDE SEQUENCE [LARGE SCALE GENOMIC DNA]</scope>
    <source>
        <strain evidence="2 3">NLAE-zl-G419</strain>
    </source>
</reference>
<protein>
    <recommendedName>
        <fullName evidence="4">DUF47 domain-containing protein</fullName>
    </recommendedName>
</protein>
<dbReference type="PANTHER" id="PTHR37298">
    <property type="entry name" value="UPF0111 PROTEIN YKAA"/>
    <property type="match status" value="1"/>
</dbReference>
<evidence type="ECO:0000256" key="1">
    <source>
        <dbReference type="ARBA" id="ARBA00008591"/>
    </source>
</evidence>
<name>A0A1I2JS59_9CLOT</name>
<dbReference type="GeneID" id="90544204"/>
<keyword evidence="3" id="KW-1185">Reference proteome</keyword>
<dbReference type="PANTHER" id="PTHR37298:SF1">
    <property type="entry name" value="UPF0111 PROTEIN YKAA"/>
    <property type="match status" value="1"/>
</dbReference>
<dbReference type="InterPro" id="IPR018445">
    <property type="entry name" value="Put_Phosphate_transp_reg"/>
</dbReference>
<evidence type="ECO:0008006" key="4">
    <source>
        <dbReference type="Google" id="ProtNLM"/>
    </source>
</evidence>
<dbReference type="InterPro" id="IPR038078">
    <property type="entry name" value="PhoU-like_sf"/>
</dbReference>
<proteinExistence type="inferred from homology"/>
<evidence type="ECO:0000313" key="3">
    <source>
        <dbReference type="Proteomes" id="UP000182135"/>
    </source>
</evidence>
<sequence>MGIKKENDYFKMLAELVDYSCNAASLLNETLLNFDSSTLDSKIKEMHDIEHTADLKKHDMMNKLAKEFITPIDRGDIIELAHEIDNVTDAIEDILVRMHIFNITFMKKEALDFCEVIIKSCDELKKLMSEFHNFKKSHDIHDFIINLNGLEEEGDRLYTMSIRKLYTTSKDPVELMSWKDTFEYFEKCCDACESAANVVESVIMKNS</sequence>
<dbReference type="AlphaFoldDB" id="A0A1I2JS59"/>
<comment type="similarity">
    <text evidence="1">Belongs to the UPF0111 family.</text>
</comment>